<evidence type="ECO:0000313" key="3">
    <source>
        <dbReference type="Proteomes" id="UP000199161"/>
    </source>
</evidence>
<dbReference type="AlphaFoldDB" id="A0A1I1L468"/>
<name>A0A1I1L468_NATHA</name>
<keyword evidence="1" id="KW-0812">Transmembrane</keyword>
<organism evidence="2 3">
    <name type="scientific">Natronobacterium haloterrestre</name>
    <name type="common">Halobiforma haloterrestris</name>
    <dbReference type="NCBI Taxonomy" id="148448"/>
    <lineage>
        <taxon>Archaea</taxon>
        <taxon>Methanobacteriati</taxon>
        <taxon>Methanobacteriota</taxon>
        <taxon>Stenosarchaea group</taxon>
        <taxon>Halobacteria</taxon>
        <taxon>Halobacteriales</taxon>
        <taxon>Natrialbaceae</taxon>
        <taxon>Natronobacterium</taxon>
    </lineage>
</organism>
<dbReference type="EMBL" id="FOKW01000014">
    <property type="protein sequence ID" value="SFC67755.1"/>
    <property type="molecule type" value="Genomic_DNA"/>
</dbReference>
<proteinExistence type="predicted"/>
<dbReference type="OrthoDB" id="381658at2157"/>
<keyword evidence="3" id="KW-1185">Reference proteome</keyword>
<evidence type="ECO:0000313" key="2">
    <source>
        <dbReference type="EMBL" id="SFC67755.1"/>
    </source>
</evidence>
<keyword evidence="1" id="KW-1133">Transmembrane helix</keyword>
<gene>
    <name evidence="2" type="ORF">SAMN05444422_11453</name>
</gene>
<reference evidence="3" key="1">
    <citation type="submission" date="2016-10" db="EMBL/GenBank/DDBJ databases">
        <authorList>
            <person name="Varghese N."/>
            <person name="Submissions S."/>
        </authorList>
    </citation>
    <scope>NUCLEOTIDE SEQUENCE [LARGE SCALE GENOMIC DNA]</scope>
    <source>
        <strain evidence="3">DSM 13078</strain>
    </source>
</reference>
<accession>A0A1I1L468</accession>
<feature type="transmembrane region" description="Helical" evidence="1">
    <location>
        <begin position="184"/>
        <end position="202"/>
    </location>
</feature>
<sequence length="218" mass="23819">MSEQTIAYMNERGSVTIDSEIRDLLDITDGDLVRLSEIKVVKVEDEGIDVKQLPDETCSTISRINDRGVVRIDKEVREVLGIDDKKVKLKISGIEVAKIVNESTKTRSAISLVAVASWYATVAASWSRAKSVFMKAHPEIKYPPNRSTATMIIGSWALIAAVATILLSQNGAIERLAAGDPVEWAGLITALAFGAIVMILLLPDRKETVRKLANMPSE</sequence>
<dbReference type="Proteomes" id="UP000199161">
    <property type="component" value="Unassembled WGS sequence"/>
</dbReference>
<protein>
    <submittedName>
        <fullName evidence="2">Uncharacterized protein</fullName>
    </submittedName>
</protein>
<dbReference type="RefSeq" id="WP_007143057.1">
    <property type="nucleotide sequence ID" value="NZ_FOKW01000014.1"/>
</dbReference>
<evidence type="ECO:0000256" key="1">
    <source>
        <dbReference type="SAM" id="Phobius"/>
    </source>
</evidence>
<feature type="transmembrane region" description="Helical" evidence="1">
    <location>
        <begin position="148"/>
        <end position="172"/>
    </location>
</feature>
<dbReference type="GeneID" id="30923625"/>
<keyword evidence="1" id="KW-0472">Membrane</keyword>